<reference evidence="12 13" key="1">
    <citation type="submission" date="2023-01" db="EMBL/GenBank/DDBJ databases">
        <title>Analysis of 21 Apiospora genomes using comparative genomics revels a genus with tremendous synthesis potential of carbohydrate active enzymes and secondary metabolites.</title>
        <authorList>
            <person name="Sorensen T."/>
        </authorList>
    </citation>
    <scope>NUCLEOTIDE SEQUENCE [LARGE SCALE GENOMIC DNA]</scope>
    <source>
        <strain evidence="12 13">CBS 20057</strain>
    </source>
</reference>
<evidence type="ECO:0000256" key="2">
    <source>
        <dbReference type="ARBA" id="ARBA00004177"/>
    </source>
</evidence>
<accession>A0ABR1REY9</accession>
<dbReference type="Proteomes" id="UP001396898">
    <property type="component" value="Unassembled WGS sequence"/>
</dbReference>
<feature type="compositionally biased region" description="Basic and acidic residues" evidence="10">
    <location>
        <begin position="97"/>
        <end position="110"/>
    </location>
</feature>
<evidence type="ECO:0000256" key="9">
    <source>
        <dbReference type="ARBA" id="ARBA00033785"/>
    </source>
</evidence>
<feature type="domain" description="PX" evidence="11">
    <location>
        <begin position="208"/>
        <end position="318"/>
    </location>
</feature>
<keyword evidence="6" id="KW-0472">Membrane</keyword>
<feature type="region of interest" description="Disordered" evidence="10">
    <location>
        <begin position="1"/>
        <end position="67"/>
    </location>
</feature>
<comment type="subcellular location">
    <subcellularLocation>
        <location evidence="2">Endosome</location>
    </subcellularLocation>
    <subcellularLocation>
        <location evidence="1">Vacuole membrane</location>
        <topology evidence="1">Peripheral membrane protein</topology>
    </subcellularLocation>
</comment>
<feature type="compositionally biased region" description="Low complexity" evidence="10">
    <location>
        <begin position="58"/>
        <end position="67"/>
    </location>
</feature>
<dbReference type="EMBL" id="JAQQWI010000016">
    <property type="protein sequence ID" value="KAK8009050.1"/>
    <property type="molecule type" value="Genomic_DNA"/>
</dbReference>
<dbReference type="InterPro" id="IPR036871">
    <property type="entry name" value="PX_dom_sf"/>
</dbReference>
<dbReference type="PROSITE" id="PS50195">
    <property type="entry name" value="PX"/>
    <property type="match status" value="1"/>
</dbReference>
<evidence type="ECO:0000313" key="12">
    <source>
        <dbReference type="EMBL" id="KAK8009050.1"/>
    </source>
</evidence>
<evidence type="ECO:0000256" key="4">
    <source>
        <dbReference type="ARBA" id="ARBA00022554"/>
    </source>
</evidence>
<feature type="compositionally biased region" description="Low complexity" evidence="10">
    <location>
        <begin position="7"/>
        <end position="18"/>
    </location>
</feature>
<evidence type="ECO:0000256" key="7">
    <source>
        <dbReference type="ARBA" id="ARBA00033728"/>
    </source>
</evidence>
<dbReference type="PANTHER" id="PTHR10555">
    <property type="entry name" value="SORTING NEXIN"/>
    <property type="match status" value="1"/>
</dbReference>
<gene>
    <name evidence="12" type="ORF">PG991_011601</name>
</gene>
<evidence type="ECO:0000256" key="6">
    <source>
        <dbReference type="ARBA" id="ARBA00023136"/>
    </source>
</evidence>
<keyword evidence="4" id="KW-0926">Vacuole</keyword>
<dbReference type="CDD" id="cd07280">
    <property type="entry name" value="PX_YPT35"/>
    <property type="match status" value="1"/>
</dbReference>
<evidence type="ECO:0000256" key="5">
    <source>
        <dbReference type="ARBA" id="ARBA00022753"/>
    </source>
</evidence>
<dbReference type="PANTHER" id="PTHR10555:SF170">
    <property type="entry name" value="FI18122P1"/>
    <property type="match status" value="1"/>
</dbReference>
<dbReference type="SUPFAM" id="SSF64268">
    <property type="entry name" value="PX domain"/>
    <property type="match status" value="1"/>
</dbReference>
<dbReference type="InterPro" id="IPR037917">
    <property type="entry name" value="Ypt35_PX"/>
</dbReference>
<dbReference type="SMART" id="SM00312">
    <property type="entry name" value="PX"/>
    <property type="match status" value="1"/>
</dbReference>
<evidence type="ECO:0000256" key="10">
    <source>
        <dbReference type="SAM" id="MobiDB-lite"/>
    </source>
</evidence>
<feature type="region of interest" description="Disordered" evidence="10">
    <location>
        <begin position="97"/>
        <end position="138"/>
    </location>
</feature>
<comment type="similarity">
    <text evidence="3">Belongs to the YPT35 family.</text>
</comment>
<dbReference type="Pfam" id="PF00787">
    <property type="entry name" value="PX"/>
    <property type="match status" value="1"/>
</dbReference>
<dbReference type="Gene3D" id="3.30.1520.10">
    <property type="entry name" value="Phox-like domain"/>
    <property type="match status" value="1"/>
</dbReference>
<evidence type="ECO:0000256" key="8">
    <source>
        <dbReference type="ARBA" id="ARBA00033774"/>
    </source>
</evidence>
<dbReference type="InterPro" id="IPR001683">
    <property type="entry name" value="PX_dom"/>
</dbReference>
<comment type="caution">
    <text evidence="12">The sequence shown here is derived from an EMBL/GenBank/DDBJ whole genome shotgun (WGS) entry which is preliminary data.</text>
</comment>
<evidence type="ECO:0000256" key="3">
    <source>
        <dbReference type="ARBA" id="ARBA00007426"/>
    </source>
</evidence>
<evidence type="ECO:0000313" key="13">
    <source>
        <dbReference type="Proteomes" id="UP001396898"/>
    </source>
</evidence>
<evidence type="ECO:0000259" key="11">
    <source>
        <dbReference type="PROSITE" id="PS50195"/>
    </source>
</evidence>
<evidence type="ECO:0000256" key="1">
    <source>
        <dbReference type="ARBA" id="ARBA00004148"/>
    </source>
</evidence>
<organism evidence="12 13">
    <name type="scientific">Apiospora marii</name>
    <dbReference type="NCBI Taxonomy" id="335849"/>
    <lineage>
        <taxon>Eukaryota</taxon>
        <taxon>Fungi</taxon>
        <taxon>Dikarya</taxon>
        <taxon>Ascomycota</taxon>
        <taxon>Pezizomycotina</taxon>
        <taxon>Sordariomycetes</taxon>
        <taxon>Xylariomycetidae</taxon>
        <taxon>Amphisphaeriales</taxon>
        <taxon>Apiosporaceae</taxon>
        <taxon>Apiospora</taxon>
    </lineage>
</organism>
<name>A0ABR1REY9_9PEZI</name>
<proteinExistence type="inferred from homology"/>
<keyword evidence="13" id="KW-1185">Reference proteome</keyword>
<sequence length="318" mass="34589">MATSVGLRTASTLSLSLRKNAPPAMTMTPVETPPSPPATETDSEPESPGAVDVVAGPSSTETTSTTILITTTHEEPDEERALQSPIHLHHTHLDNDNEHAHENENEHDNGEDSDDDVFVDSSSTRSAADSPVISPVTSPPYWLIQSASGSGGGGFGGFGGFGGGSDRPFSRHQRGASVDSIPIGGITLQDNENDDLLDDRNRGCWAQSVEVSDYVVVNGSATNIGAFVVWNIRVQTLNGSYMNIRKRYSEFDDLRSRLMRTFPNFEAAVPELPPKSLISKFRPRFLEKRRAGLQYFLHCIMLNPEFSGSPVLKEFLFA</sequence>
<protein>
    <recommendedName>
        <fullName evidence="8">Endosomal/vacuolar adapter protein YPT35</fullName>
    </recommendedName>
    <alternativeName>
        <fullName evidence="9">PX domain-containing protein YPT35</fullName>
    </alternativeName>
</protein>
<keyword evidence="5" id="KW-0967">Endosome</keyword>
<comment type="function">
    <text evidence="7">Recruits the lipid transfer protein VPS13 to endosomal and vacuolar membranes.</text>
</comment>